<proteinExistence type="predicted"/>
<name>A0A915L3B4_ROMCU</name>
<dbReference type="Proteomes" id="UP000887565">
    <property type="component" value="Unplaced"/>
</dbReference>
<accession>A0A915L3B4</accession>
<protein>
    <submittedName>
        <fullName evidence="2">Uncharacterized protein</fullName>
    </submittedName>
</protein>
<organism evidence="1 2">
    <name type="scientific">Romanomermis culicivorax</name>
    <name type="common">Nematode worm</name>
    <dbReference type="NCBI Taxonomy" id="13658"/>
    <lineage>
        <taxon>Eukaryota</taxon>
        <taxon>Metazoa</taxon>
        <taxon>Ecdysozoa</taxon>
        <taxon>Nematoda</taxon>
        <taxon>Enoplea</taxon>
        <taxon>Dorylaimia</taxon>
        <taxon>Mermithida</taxon>
        <taxon>Mermithoidea</taxon>
        <taxon>Mermithidae</taxon>
        <taxon>Romanomermis</taxon>
    </lineage>
</organism>
<reference evidence="2" key="1">
    <citation type="submission" date="2022-11" db="UniProtKB">
        <authorList>
            <consortium name="WormBaseParasite"/>
        </authorList>
    </citation>
    <scope>IDENTIFICATION</scope>
</reference>
<evidence type="ECO:0000313" key="1">
    <source>
        <dbReference type="Proteomes" id="UP000887565"/>
    </source>
</evidence>
<evidence type="ECO:0000313" key="2">
    <source>
        <dbReference type="WBParaSite" id="nRc.2.0.1.t44254-RA"/>
    </source>
</evidence>
<dbReference type="WBParaSite" id="nRc.2.0.1.t44254-RA">
    <property type="protein sequence ID" value="nRc.2.0.1.t44254-RA"/>
    <property type="gene ID" value="nRc.2.0.1.g44254"/>
</dbReference>
<keyword evidence="1" id="KW-1185">Reference proteome</keyword>
<sequence>MGSNRMPNRYSLVIRADLRGQLYLYTAPYRVRTVPCGGVWRLMSGFYTSCRTVMQVCPNTLPAGVVFTLTYCRPGLRPGTSFIKYYNIAVKMLLSHSLSFRCVLCAKNPKLFYFKDP</sequence>
<dbReference type="AlphaFoldDB" id="A0A915L3B4"/>